<accession>A0ABQ0DAD1</accession>
<dbReference type="EMBL" id="BAAFRS010000042">
    <property type="protein sequence ID" value="GAB1219802.1"/>
    <property type="molecule type" value="Genomic_DNA"/>
</dbReference>
<reference evidence="3 4" key="1">
    <citation type="journal article" date="2019" name="PLoS Negl. Trop. Dis.">
        <title>Whole genome sequencing of Entamoeba nuttalli reveals mammalian host-related molecular signatures and a novel octapeptide-repeat surface protein.</title>
        <authorList>
            <person name="Tanaka M."/>
            <person name="Makiuchi T."/>
            <person name="Komiyama T."/>
            <person name="Shiina T."/>
            <person name="Osaki K."/>
            <person name="Tachibana H."/>
        </authorList>
    </citation>
    <scope>NUCLEOTIDE SEQUENCE [LARGE SCALE GENOMIC DNA]</scope>
    <source>
        <strain evidence="3 4">P19-061405</strain>
    </source>
</reference>
<feature type="transmembrane region" description="Helical" evidence="1">
    <location>
        <begin position="94"/>
        <end position="120"/>
    </location>
</feature>
<protein>
    <recommendedName>
        <fullName evidence="2">Calcineurin-like phosphoesterase domain-containing protein</fullName>
    </recommendedName>
</protein>
<keyword evidence="1" id="KW-1133">Transmembrane helix</keyword>
<dbReference type="Proteomes" id="UP001628156">
    <property type="component" value="Unassembled WGS sequence"/>
</dbReference>
<dbReference type="InterPro" id="IPR051158">
    <property type="entry name" value="Metallophosphoesterase_sf"/>
</dbReference>
<comment type="caution">
    <text evidence="3">The sequence shown here is derived from an EMBL/GenBank/DDBJ whole genome shotgun (WGS) entry which is preliminary data.</text>
</comment>
<name>A0ABQ0DAD1_9EUKA</name>
<evidence type="ECO:0000313" key="4">
    <source>
        <dbReference type="Proteomes" id="UP001628156"/>
    </source>
</evidence>
<evidence type="ECO:0000259" key="2">
    <source>
        <dbReference type="Pfam" id="PF00149"/>
    </source>
</evidence>
<sequence>MMELPHIKSNSGRYALMKQKYSNKNKGRITVVSSFIFFSFIIPLAFGYAIWRPMTLLWTFTLKQSSHIFWISFCCCWILFNIKVFEELIYSRKLLVISNIVLDICMIPTTILPFALSYDIFQVIHKLLFGSSLVFKTRKIWGFCILTISFILNNIGFYRGTHISTIHYTIKTKKLKHSKIRIAHISDIHIGSRLDKLPQKMVNKIIEENPDLVVITGDLIDSHNVISTDLASFSAFKERNIPIYYTIGNHDIMAGEEYVSSILEYYGIIYLKNQVAQITVGDETIQLVGIDDVQSITKYNEIFNSITSSIHNNIYTILLHHRPQGYKTSVQSGQIDLQLAGHTHDGQVFPFNYIVPLFHSKSYGMYHIKDTSKELILYTHPGSCAWGPHFRTAAKNLITIFSIEPSN</sequence>
<dbReference type="InterPro" id="IPR004843">
    <property type="entry name" value="Calcineurin-like_PHP"/>
</dbReference>
<dbReference type="SUPFAM" id="SSF56300">
    <property type="entry name" value="Metallo-dependent phosphatases"/>
    <property type="match status" value="1"/>
</dbReference>
<dbReference type="CDD" id="cd07385">
    <property type="entry name" value="MPP_YkuE_C"/>
    <property type="match status" value="1"/>
</dbReference>
<dbReference type="PANTHER" id="PTHR31302:SF0">
    <property type="entry name" value="TRANSMEMBRANE PROTEIN WITH METALLOPHOSPHOESTERASE DOMAIN"/>
    <property type="match status" value="1"/>
</dbReference>
<proteinExistence type="predicted"/>
<dbReference type="Gene3D" id="3.60.21.10">
    <property type="match status" value="1"/>
</dbReference>
<keyword evidence="4" id="KW-1185">Reference proteome</keyword>
<organism evidence="3 4">
    <name type="scientific">Entamoeba nuttalli</name>
    <dbReference type="NCBI Taxonomy" id="412467"/>
    <lineage>
        <taxon>Eukaryota</taxon>
        <taxon>Amoebozoa</taxon>
        <taxon>Evosea</taxon>
        <taxon>Archamoebae</taxon>
        <taxon>Mastigamoebida</taxon>
        <taxon>Entamoebidae</taxon>
        <taxon>Entamoeba</taxon>
    </lineage>
</organism>
<dbReference type="InterPro" id="IPR029052">
    <property type="entry name" value="Metallo-depent_PP-like"/>
</dbReference>
<dbReference type="PANTHER" id="PTHR31302">
    <property type="entry name" value="TRANSMEMBRANE PROTEIN WITH METALLOPHOSPHOESTERASE DOMAIN-RELATED"/>
    <property type="match status" value="1"/>
</dbReference>
<feature type="transmembrane region" description="Helical" evidence="1">
    <location>
        <begin position="140"/>
        <end position="158"/>
    </location>
</feature>
<feature type="domain" description="Calcineurin-like phosphoesterase" evidence="2">
    <location>
        <begin position="180"/>
        <end position="345"/>
    </location>
</feature>
<evidence type="ECO:0000256" key="1">
    <source>
        <dbReference type="SAM" id="Phobius"/>
    </source>
</evidence>
<feature type="transmembrane region" description="Helical" evidence="1">
    <location>
        <begin position="66"/>
        <end position="82"/>
    </location>
</feature>
<feature type="transmembrane region" description="Helical" evidence="1">
    <location>
        <begin position="29"/>
        <end position="51"/>
    </location>
</feature>
<dbReference type="Pfam" id="PF00149">
    <property type="entry name" value="Metallophos"/>
    <property type="match status" value="1"/>
</dbReference>
<gene>
    <name evidence="3" type="ORF">ENUP19_0042G0056</name>
</gene>
<keyword evidence="1" id="KW-0472">Membrane</keyword>
<evidence type="ECO:0000313" key="3">
    <source>
        <dbReference type="EMBL" id="GAB1219802.1"/>
    </source>
</evidence>
<keyword evidence="1" id="KW-0812">Transmembrane</keyword>